<dbReference type="NCBIfam" id="TIGR02173">
    <property type="entry name" value="cyt_kin_arch"/>
    <property type="match status" value="1"/>
</dbReference>
<comment type="catalytic activity">
    <reaction evidence="8 10">
        <text>dCMP + ATP = dCDP + ADP</text>
        <dbReference type="Rhea" id="RHEA:25094"/>
        <dbReference type="ChEBI" id="CHEBI:30616"/>
        <dbReference type="ChEBI" id="CHEBI:57566"/>
        <dbReference type="ChEBI" id="CHEBI:58593"/>
        <dbReference type="ChEBI" id="CHEBI:456216"/>
        <dbReference type="EC" id="2.7.4.25"/>
    </reaction>
</comment>
<keyword evidence="5 10" id="KW-0547">Nucleotide-binding</keyword>
<evidence type="ECO:0000313" key="11">
    <source>
        <dbReference type="EMBL" id="QQO08044.1"/>
    </source>
</evidence>
<dbReference type="Gene3D" id="3.40.50.300">
    <property type="entry name" value="P-loop containing nucleotide triphosphate hydrolases"/>
    <property type="match status" value="1"/>
</dbReference>
<dbReference type="EC" id="2.7.4.25" evidence="10"/>
<dbReference type="SUPFAM" id="SSF52540">
    <property type="entry name" value="P-loop containing nucleoside triphosphate hydrolases"/>
    <property type="match status" value="1"/>
</dbReference>
<dbReference type="RefSeq" id="WP_215625350.1">
    <property type="nucleotide sequence ID" value="NZ_CP067089.2"/>
</dbReference>
<dbReference type="InterPro" id="IPR027417">
    <property type="entry name" value="P-loop_NTPase"/>
</dbReference>
<dbReference type="Proteomes" id="UP000595917">
    <property type="component" value="Chromosome"/>
</dbReference>
<dbReference type="InterPro" id="IPR011994">
    <property type="entry name" value="Cytidylate_kinase_dom"/>
</dbReference>
<proteinExistence type="inferred from homology"/>
<evidence type="ECO:0000256" key="4">
    <source>
        <dbReference type="ARBA" id="ARBA00022679"/>
    </source>
</evidence>
<evidence type="ECO:0000256" key="2">
    <source>
        <dbReference type="ARBA" id="ARBA00011005"/>
    </source>
</evidence>
<keyword evidence="6 10" id="KW-0418">Kinase</keyword>
<evidence type="ECO:0000256" key="3">
    <source>
        <dbReference type="ARBA" id="ARBA00022490"/>
    </source>
</evidence>
<name>A0A7T8B7Z3_9SPIR</name>
<comment type="similarity">
    <text evidence="2 10">Belongs to the cytidylate kinase family. Type 2 subfamily.</text>
</comment>
<evidence type="ECO:0000256" key="5">
    <source>
        <dbReference type="ARBA" id="ARBA00022741"/>
    </source>
</evidence>
<dbReference type="HAMAP" id="MF_00239">
    <property type="entry name" value="Cytidyl_kinase_type2"/>
    <property type="match status" value="1"/>
</dbReference>
<sequence>MKKDIKIAVSGKSGCGNTTVSRRLAETLGIRFINFTFRSLAEEKNLSLEEVLPLAAQDDWWDREVDRRQVALARENGGCVLGSRLAIWMLPEADLKVYLTARPETRARRILEREGGSLEDVAAFTSERDKQDRERYIRIYGIDNDDYSFADLTIDTDNLNPGQIVDIIIQEAEKKFPS</sequence>
<dbReference type="GO" id="GO:0005737">
    <property type="term" value="C:cytoplasm"/>
    <property type="evidence" value="ECO:0007669"/>
    <property type="project" value="UniProtKB-SubCell"/>
</dbReference>
<evidence type="ECO:0000313" key="12">
    <source>
        <dbReference type="Proteomes" id="UP000595917"/>
    </source>
</evidence>
<gene>
    <name evidence="10" type="primary">cmk</name>
    <name evidence="11" type="ORF">JFL75_13975</name>
</gene>
<accession>A0A7T8B7Z3</accession>
<dbReference type="KEGG" id="bhc:JFL75_13975"/>
<organism evidence="11 12">
    <name type="scientific">Breznakiella homolactica</name>
    <dbReference type="NCBI Taxonomy" id="2798577"/>
    <lineage>
        <taxon>Bacteria</taxon>
        <taxon>Pseudomonadati</taxon>
        <taxon>Spirochaetota</taxon>
        <taxon>Spirochaetia</taxon>
        <taxon>Spirochaetales</taxon>
        <taxon>Breznakiellaceae</taxon>
        <taxon>Breznakiella</taxon>
    </lineage>
</organism>
<dbReference type="AlphaFoldDB" id="A0A7T8B7Z3"/>
<protein>
    <recommendedName>
        <fullName evidence="10">Cytidylate kinase</fullName>
        <shortName evidence="10">CK</shortName>
        <ecNumber evidence="10">2.7.4.25</ecNumber>
    </recommendedName>
    <alternativeName>
        <fullName evidence="10">Cytidine monophosphate kinase</fullName>
        <shortName evidence="10">CMP kinase</shortName>
    </alternativeName>
</protein>
<keyword evidence="7 10" id="KW-0067">ATP-binding</keyword>
<keyword evidence="3 10" id="KW-0963">Cytoplasm</keyword>
<reference evidence="11" key="1">
    <citation type="submission" date="2021-01" db="EMBL/GenBank/DDBJ databases">
        <title>Description of Breznakiella homolactica.</title>
        <authorList>
            <person name="Song Y."/>
            <person name="Brune A."/>
        </authorList>
    </citation>
    <scope>NUCLEOTIDE SEQUENCE</scope>
    <source>
        <strain evidence="11">RmG30</strain>
    </source>
</reference>
<evidence type="ECO:0000256" key="6">
    <source>
        <dbReference type="ARBA" id="ARBA00022777"/>
    </source>
</evidence>
<evidence type="ECO:0000256" key="9">
    <source>
        <dbReference type="ARBA" id="ARBA00048478"/>
    </source>
</evidence>
<comment type="subcellular location">
    <subcellularLocation>
        <location evidence="1 10">Cytoplasm</location>
    </subcellularLocation>
</comment>
<feature type="binding site" evidence="10">
    <location>
        <begin position="11"/>
        <end position="19"/>
    </location>
    <ligand>
        <name>ATP</name>
        <dbReference type="ChEBI" id="CHEBI:30616"/>
    </ligand>
</feature>
<comment type="catalytic activity">
    <reaction evidence="9 10">
        <text>CMP + ATP = CDP + ADP</text>
        <dbReference type="Rhea" id="RHEA:11600"/>
        <dbReference type="ChEBI" id="CHEBI:30616"/>
        <dbReference type="ChEBI" id="CHEBI:58069"/>
        <dbReference type="ChEBI" id="CHEBI:60377"/>
        <dbReference type="ChEBI" id="CHEBI:456216"/>
        <dbReference type="EC" id="2.7.4.25"/>
    </reaction>
</comment>
<keyword evidence="4 10" id="KW-0808">Transferase</keyword>
<dbReference type="GO" id="GO:0036431">
    <property type="term" value="F:dCMP kinase activity"/>
    <property type="evidence" value="ECO:0007669"/>
    <property type="project" value="InterPro"/>
</dbReference>
<dbReference type="GO" id="GO:0005524">
    <property type="term" value="F:ATP binding"/>
    <property type="evidence" value="ECO:0007669"/>
    <property type="project" value="UniProtKB-UniRule"/>
</dbReference>
<evidence type="ECO:0000256" key="10">
    <source>
        <dbReference type="HAMAP-Rule" id="MF_00239"/>
    </source>
</evidence>
<evidence type="ECO:0000256" key="8">
    <source>
        <dbReference type="ARBA" id="ARBA00047615"/>
    </source>
</evidence>
<dbReference type="GO" id="GO:0006220">
    <property type="term" value="P:pyrimidine nucleotide metabolic process"/>
    <property type="evidence" value="ECO:0007669"/>
    <property type="project" value="UniProtKB-UniRule"/>
</dbReference>
<evidence type="ECO:0000256" key="1">
    <source>
        <dbReference type="ARBA" id="ARBA00004496"/>
    </source>
</evidence>
<dbReference type="Pfam" id="PF13189">
    <property type="entry name" value="Cytidylate_kin2"/>
    <property type="match status" value="1"/>
</dbReference>
<evidence type="ECO:0000256" key="7">
    <source>
        <dbReference type="ARBA" id="ARBA00022840"/>
    </source>
</evidence>
<keyword evidence="12" id="KW-1185">Reference proteome</keyword>
<dbReference type="CDD" id="cd02020">
    <property type="entry name" value="CMPK"/>
    <property type="match status" value="1"/>
</dbReference>
<dbReference type="EMBL" id="CP067089">
    <property type="protein sequence ID" value="QQO08044.1"/>
    <property type="molecule type" value="Genomic_DNA"/>
</dbReference>
<dbReference type="InterPro" id="IPR011892">
    <property type="entry name" value="Cyt_kin_arch"/>
</dbReference>